<protein>
    <recommendedName>
        <fullName evidence="2 6">Nicotianamine synthase</fullName>
        <ecNumber evidence="2 6">2.5.1.43</ecNumber>
    </recommendedName>
</protein>
<dbReference type="EC" id="2.5.1.43" evidence="2 6"/>
<evidence type="ECO:0000313" key="8">
    <source>
        <dbReference type="EMBL" id="KAL2468663.1"/>
    </source>
</evidence>
<dbReference type="InterPro" id="IPR004298">
    <property type="entry name" value="Nicotian_synth"/>
</dbReference>
<dbReference type="GO" id="GO:0030410">
    <property type="term" value="F:nicotianamine synthase activity"/>
    <property type="evidence" value="ECO:0007669"/>
    <property type="project" value="UniProtKB-UniRule"/>
</dbReference>
<comment type="function">
    <text evidence="6">Synthesizes nicotianamine, a polyamine which serves as a sensor for the physiological iron status within the plant, and/or might be involved in the transport of iron.</text>
</comment>
<dbReference type="PANTHER" id="PTHR32266">
    <property type="entry name" value="NICOTIANAMINE SYNTHASE 3"/>
    <property type="match status" value="1"/>
</dbReference>
<dbReference type="EMBL" id="JBFOLJ010000016">
    <property type="protein sequence ID" value="KAL2468663.1"/>
    <property type="molecule type" value="Genomic_DNA"/>
</dbReference>
<dbReference type="GO" id="GO:0030418">
    <property type="term" value="P:nicotianamine biosynthetic process"/>
    <property type="evidence" value="ECO:0007669"/>
    <property type="project" value="UniProtKB-UniRule"/>
</dbReference>
<keyword evidence="9" id="KW-1185">Reference proteome</keyword>
<evidence type="ECO:0000256" key="4">
    <source>
        <dbReference type="ARBA" id="ARBA00022691"/>
    </source>
</evidence>
<sequence>MVCLKDPLVQKVCDLYEKISGLDSLKPSKDVDMLFTQLVLTCMPPHPIDVTKLCKKIQEMRSNLIRLCGEAEGLLEKHFSTILGSFDNPLDHLDIFPYFSNYLKLSHLEYNILSQHCSDVPSRVAFLGSGPLPLTSIVLASYHMTSTTFDNFDIDPSANSMASRLVESDPDLSKRMVFNTTDVMSVTGAFMDYDVVFLAALVGMDKEEKVGIIEHLAKHMAPGALLMLRSAHGARGFLYPVVDACDLRGFEVLTVFHPTDEVINSVVIARKSPKVLPKHSTDQGFINGSLMISCKCAEIQAFNPLNQMNMIEELAYYKIEVPPHENEESTSKTSVVIEEIIEPESQPLREDAPPIETQKEKDSDTIFTDDCYVPTKVVDSEANTKYGYDDLFDSNQQGIWKESEEEFLHHYGTNVVVENGESNVEDQVHGEESEIEQQDREQTRDEVLTDSDYEAHEDPTQNMGVENSTLNIDFGIQDVNAQETNGEGTDYGEEDELESLDSENEDAARRPKSRLSYLRENTS</sequence>
<name>A0ABD1PXK2_9LAMI</name>
<dbReference type="Pfam" id="PF03059">
    <property type="entry name" value="NAS"/>
    <property type="match status" value="1"/>
</dbReference>
<comment type="caution">
    <text evidence="8">The sequence shown here is derived from an EMBL/GenBank/DDBJ whole genome shotgun (WGS) entry which is preliminary data.</text>
</comment>
<dbReference type="AlphaFoldDB" id="A0ABD1PXK2"/>
<organism evidence="8 9">
    <name type="scientific">Forsythia ovata</name>
    <dbReference type="NCBI Taxonomy" id="205694"/>
    <lineage>
        <taxon>Eukaryota</taxon>
        <taxon>Viridiplantae</taxon>
        <taxon>Streptophyta</taxon>
        <taxon>Embryophyta</taxon>
        <taxon>Tracheophyta</taxon>
        <taxon>Spermatophyta</taxon>
        <taxon>Magnoliopsida</taxon>
        <taxon>eudicotyledons</taxon>
        <taxon>Gunneridae</taxon>
        <taxon>Pentapetalae</taxon>
        <taxon>asterids</taxon>
        <taxon>lamiids</taxon>
        <taxon>Lamiales</taxon>
        <taxon>Oleaceae</taxon>
        <taxon>Forsythieae</taxon>
        <taxon>Forsythia</taxon>
    </lineage>
</organism>
<dbReference type="Gene3D" id="3.40.50.150">
    <property type="entry name" value="Vaccinia Virus protein VP39"/>
    <property type="match status" value="1"/>
</dbReference>
<evidence type="ECO:0000256" key="6">
    <source>
        <dbReference type="RuleBase" id="RU368095"/>
    </source>
</evidence>
<feature type="region of interest" description="Disordered" evidence="7">
    <location>
        <begin position="424"/>
        <end position="523"/>
    </location>
</feature>
<keyword evidence="3 6" id="KW-0808">Transferase</keyword>
<dbReference type="PANTHER" id="PTHR32266:SF12">
    <property type="entry name" value="NICOTIANAMINE SYNTHASE 3"/>
    <property type="match status" value="1"/>
</dbReference>
<dbReference type="Proteomes" id="UP001604277">
    <property type="component" value="Unassembled WGS sequence"/>
</dbReference>
<feature type="compositionally biased region" description="Basic and acidic residues" evidence="7">
    <location>
        <begin position="426"/>
        <end position="459"/>
    </location>
</feature>
<evidence type="ECO:0000256" key="1">
    <source>
        <dbReference type="ARBA" id="ARBA00007009"/>
    </source>
</evidence>
<feature type="compositionally biased region" description="Acidic residues" evidence="7">
    <location>
        <begin position="490"/>
        <end position="505"/>
    </location>
</feature>
<evidence type="ECO:0000256" key="3">
    <source>
        <dbReference type="ARBA" id="ARBA00022679"/>
    </source>
</evidence>
<evidence type="ECO:0000256" key="7">
    <source>
        <dbReference type="SAM" id="MobiDB-lite"/>
    </source>
</evidence>
<comment type="similarity">
    <text evidence="1 6">Belongs to the nicotianamine synthase (NAS)-like family.</text>
</comment>
<feature type="compositionally biased region" description="Polar residues" evidence="7">
    <location>
        <begin position="460"/>
        <end position="471"/>
    </location>
</feature>
<proteinExistence type="inferred from homology"/>
<evidence type="ECO:0000256" key="5">
    <source>
        <dbReference type="ARBA" id="ARBA00049391"/>
    </source>
</evidence>
<comment type="catalytic activity">
    <reaction evidence="5 6">
        <text>3 S-adenosyl-L-methionine = nicotianamine + 3 S-methyl-5'-thioadenosine + 3 H(+)</text>
        <dbReference type="Rhea" id="RHEA:16481"/>
        <dbReference type="ChEBI" id="CHEBI:15378"/>
        <dbReference type="ChEBI" id="CHEBI:17509"/>
        <dbReference type="ChEBI" id="CHEBI:58249"/>
        <dbReference type="ChEBI" id="CHEBI:59789"/>
        <dbReference type="EC" id="2.5.1.43"/>
    </reaction>
</comment>
<reference evidence="9" key="1">
    <citation type="submission" date="2024-07" db="EMBL/GenBank/DDBJ databases">
        <title>Two chromosome-level genome assemblies of Korean endemic species Abeliophyllum distichum and Forsythia ovata (Oleaceae).</title>
        <authorList>
            <person name="Jang H."/>
        </authorList>
    </citation>
    <scope>NUCLEOTIDE SEQUENCE [LARGE SCALE GENOMIC DNA]</scope>
</reference>
<keyword evidence="4 6" id="KW-0949">S-adenosyl-L-methionine</keyword>
<evidence type="ECO:0000313" key="9">
    <source>
        <dbReference type="Proteomes" id="UP001604277"/>
    </source>
</evidence>
<dbReference type="PROSITE" id="PS51142">
    <property type="entry name" value="NAS"/>
    <property type="match status" value="1"/>
</dbReference>
<gene>
    <name evidence="8" type="ORF">Fot_50239</name>
</gene>
<evidence type="ECO:0000256" key="2">
    <source>
        <dbReference type="ARBA" id="ARBA00012675"/>
    </source>
</evidence>
<dbReference type="InterPro" id="IPR029063">
    <property type="entry name" value="SAM-dependent_MTases_sf"/>
</dbReference>
<accession>A0ABD1PXK2</accession>